<reference evidence="1" key="1">
    <citation type="journal article" date="2014" name="Genome Announc.">
        <title>Draft Genome Sequence of Pseudomonas moraviensis R28-S.</title>
        <authorList>
            <person name="Hunter S.S."/>
            <person name="Yano H."/>
            <person name="Loftie-Eaton W."/>
            <person name="Hughes J."/>
            <person name="De Gelder L."/>
            <person name="Stragier P."/>
            <person name="De Vos P."/>
            <person name="Settles M.L."/>
            <person name="Top E.M."/>
        </authorList>
    </citation>
    <scope>NUCLEOTIDE SEQUENCE [LARGE SCALE GENOMIC DNA]</scope>
    <source>
        <strain evidence="1">R28-S</strain>
    </source>
</reference>
<accession>V8R7V5</accession>
<dbReference type="PATRIC" id="fig|1395516.4.peg.614"/>
<gene>
    <name evidence="1" type="ORF">PMO01_03010</name>
</gene>
<sequence>MSTSLSLIDLNVIEGEILRDVLVSPEDMARMNEARAVFNELRSILLAQVVPALGGGTNPMATEIEARLEAITFASRNFLWPHRHAGAAHDAVNVEACR</sequence>
<dbReference type="RefSeq" id="WP_024011514.1">
    <property type="nucleotide sequence ID" value="NZ_CM002330.1"/>
</dbReference>
<organism evidence="1">
    <name type="scientific">Pseudomonas moraviensis R28-S</name>
    <dbReference type="NCBI Taxonomy" id="1395516"/>
    <lineage>
        <taxon>Bacteria</taxon>
        <taxon>Pseudomonadati</taxon>
        <taxon>Pseudomonadota</taxon>
        <taxon>Gammaproteobacteria</taxon>
        <taxon>Pseudomonadales</taxon>
        <taxon>Pseudomonadaceae</taxon>
        <taxon>Pseudomonas</taxon>
    </lineage>
</organism>
<comment type="caution">
    <text evidence="1">The sequence shown here is derived from an EMBL/GenBank/DDBJ whole genome shotgun (WGS) entry which is preliminary data.</text>
</comment>
<dbReference type="AlphaFoldDB" id="V8R7V5"/>
<proteinExistence type="predicted"/>
<protein>
    <submittedName>
        <fullName evidence="1">Uncharacterized protein</fullName>
    </submittedName>
</protein>
<dbReference type="Proteomes" id="UP000024771">
    <property type="component" value="Chromosome"/>
</dbReference>
<dbReference type="HOGENOM" id="CLU_177781_0_0_6"/>
<dbReference type="EMBL" id="AYMZ01000003">
    <property type="protein sequence ID" value="ETF07977.1"/>
    <property type="molecule type" value="Genomic_DNA"/>
</dbReference>
<name>V8R7V5_9PSED</name>
<evidence type="ECO:0000313" key="1">
    <source>
        <dbReference type="EMBL" id="ETF07977.1"/>
    </source>
</evidence>